<evidence type="ECO:0000313" key="3">
    <source>
        <dbReference type="Proteomes" id="UP001177003"/>
    </source>
</evidence>
<reference evidence="2" key="1">
    <citation type="submission" date="2023-04" db="EMBL/GenBank/DDBJ databases">
        <authorList>
            <person name="Vijverberg K."/>
            <person name="Xiong W."/>
            <person name="Schranz E."/>
        </authorList>
    </citation>
    <scope>NUCLEOTIDE SEQUENCE</scope>
</reference>
<feature type="region of interest" description="Disordered" evidence="1">
    <location>
        <begin position="57"/>
        <end position="150"/>
    </location>
</feature>
<feature type="compositionally biased region" description="Basic and acidic residues" evidence="1">
    <location>
        <begin position="116"/>
        <end position="129"/>
    </location>
</feature>
<feature type="compositionally biased region" description="Acidic residues" evidence="1">
    <location>
        <begin position="141"/>
        <end position="150"/>
    </location>
</feature>
<accession>A0AA35YNC1</accession>
<dbReference type="AlphaFoldDB" id="A0AA35YNC1"/>
<name>A0AA35YNC1_LACSI</name>
<dbReference type="Proteomes" id="UP001177003">
    <property type="component" value="Chromosome 3"/>
</dbReference>
<feature type="compositionally biased region" description="Basic and acidic residues" evidence="1">
    <location>
        <begin position="58"/>
        <end position="74"/>
    </location>
</feature>
<gene>
    <name evidence="2" type="ORF">LSALG_LOCUS17026</name>
</gene>
<keyword evidence="3" id="KW-1185">Reference proteome</keyword>
<sequence length="150" mass="17018">MNEEDCMQNEIPQLPLEQEYLIYGNENTQMNWWMNYGQQMIVDTNGSLLAKDLVSSDNQEHLTDEDVDTKDTADSVKPLKTPRVTIQRRNRFSKLSHLPDGKDYQYGLELPVDVNHPIHGEDDAPHPTEDDVGVIQPNPADNDESEPGGD</sequence>
<evidence type="ECO:0000256" key="1">
    <source>
        <dbReference type="SAM" id="MobiDB-lite"/>
    </source>
</evidence>
<protein>
    <submittedName>
        <fullName evidence="2">Uncharacterized protein</fullName>
    </submittedName>
</protein>
<organism evidence="2 3">
    <name type="scientific">Lactuca saligna</name>
    <name type="common">Willowleaf lettuce</name>
    <dbReference type="NCBI Taxonomy" id="75948"/>
    <lineage>
        <taxon>Eukaryota</taxon>
        <taxon>Viridiplantae</taxon>
        <taxon>Streptophyta</taxon>
        <taxon>Embryophyta</taxon>
        <taxon>Tracheophyta</taxon>
        <taxon>Spermatophyta</taxon>
        <taxon>Magnoliopsida</taxon>
        <taxon>eudicotyledons</taxon>
        <taxon>Gunneridae</taxon>
        <taxon>Pentapetalae</taxon>
        <taxon>asterids</taxon>
        <taxon>campanulids</taxon>
        <taxon>Asterales</taxon>
        <taxon>Asteraceae</taxon>
        <taxon>Cichorioideae</taxon>
        <taxon>Cichorieae</taxon>
        <taxon>Lactucinae</taxon>
        <taxon>Lactuca</taxon>
    </lineage>
</organism>
<proteinExistence type="predicted"/>
<evidence type="ECO:0000313" key="2">
    <source>
        <dbReference type="EMBL" id="CAI9277081.1"/>
    </source>
</evidence>
<dbReference type="EMBL" id="OX465079">
    <property type="protein sequence ID" value="CAI9277081.1"/>
    <property type="molecule type" value="Genomic_DNA"/>
</dbReference>